<dbReference type="EMBL" id="JBEWZI010000025">
    <property type="protein sequence ID" value="MET7015953.1"/>
    <property type="molecule type" value="Genomic_DNA"/>
</dbReference>
<sequence length="101" mass="10970">MVDDPCRQLGWPRAGERELSERESAKRFPSQTAGQALFTLIWGRLVKFQCAALIETLHSLAAIGITRQAHAFKLLTPGSPAPAFTPKLRNTPATLVALSGD</sequence>
<name>A0ABV2TPV7_9RHOO</name>
<accession>A0ABV2TPV7</accession>
<evidence type="ECO:0008006" key="4">
    <source>
        <dbReference type="Google" id="ProtNLM"/>
    </source>
</evidence>
<evidence type="ECO:0000256" key="1">
    <source>
        <dbReference type="SAM" id="MobiDB-lite"/>
    </source>
</evidence>
<dbReference type="RefSeq" id="WP_354602412.1">
    <property type="nucleotide sequence ID" value="NZ_JBEWZI010000025.1"/>
</dbReference>
<organism evidence="2 3">
    <name type="scientific">Uliginosibacterium flavum</name>
    <dbReference type="NCBI Taxonomy" id="1396831"/>
    <lineage>
        <taxon>Bacteria</taxon>
        <taxon>Pseudomonadati</taxon>
        <taxon>Pseudomonadota</taxon>
        <taxon>Betaproteobacteria</taxon>
        <taxon>Rhodocyclales</taxon>
        <taxon>Zoogloeaceae</taxon>
        <taxon>Uliginosibacterium</taxon>
    </lineage>
</organism>
<evidence type="ECO:0000313" key="3">
    <source>
        <dbReference type="Proteomes" id="UP001549691"/>
    </source>
</evidence>
<evidence type="ECO:0000313" key="2">
    <source>
        <dbReference type="EMBL" id="MET7015953.1"/>
    </source>
</evidence>
<dbReference type="Proteomes" id="UP001549691">
    <property type="component" value="Unassembled WGS sequence"/>
</dbReference>
<comment type="caution">
    <text evidence="2">The sequence shown here is derived from an EMBL/GenBank/DDBJ whole genome shotgun (WGS) entry which is preliminary data.</text>
</comment>
<feature type="compositionally biased region" description="Basic and acidic residues" evidence="1">
    <location>
        <begin position="14"/>
        <end position="26"/>
    </location>
</feature>
<gene>
    <name evidence="2" type="ORF">ABXR19_17325</name>
</gene>
<feature type="region of interest" description="Disordered" evidence="1">
    <location>
        <begin position="1"/>
        <end position="31"/>
    </location>
</feature>
<proteinExistence type="predicted"/>
<reference evidence="2 3" key="1">
    <citation type="submission" date="2024-07" db="EMBL/GenBank/DDBJ databases">
        <title>Uliginosibacterium flavum JJ3220;KACC:17644.</title>
        <authorList>
            <person name="Kim M.K."/>
        </authorList>
    </citation>
    <scope>NUCLEOTIDE SEQUENCE [LARGE SCALE GENOMIC DNA]</scope>
    <source>
        <strain evidence="2 3">KACC:17644</strain>
    </source>
</reference>
<protein>
    <recommendedName>
        <fullName evidence="4">DUF4372 domain-containing protein</fullName>
    </recommendedName>
</protein>
<keyword evidence="3" id="KW-1185">Reference proteome</keyword>